<dbReference type="Gene3D" id="3.50.50.60">
    <property type="entry name" value="FAD/NAD(P)-binding domain"/>
    <property type="match status" value="1"/>
</dbReference>
<dbReference type="PANTHER" id="PTHR10668:SF105">
    <property type="entry name" value="DEHYDROGENASE-RELATED"/>
    <property type="match status" value="1"/>
</dbReference>
<accession>A0ABS4ZG22</accession>
<evidence type="ECO:0000313" key="1">
    <source>
        <dbReference type="EMBL" id="MBP2436225.1"/>
    </source>
</evidence>
<organism evidence="1 2">
    <name type="scientific">Microbacterium amylolyticum</name>
    <dbReference type="NCBI Taxonomy" id="936337"/>
    <lineage>
        <taxon>Bacteria</taxon>
        <taxon>Bacillati</taxon>
        <taxon>Actinomycetota</taxon>
        <taxon>Actinomycetes</taxon>
        <taxon>Micrococcales</taxon>
        <taxon>Microbacteriaceae</taxon>
        <taxon>Microbacterium</taxon>
    </lineage>
</organism>
<name>A0ABS4ZG22_9MICO</name>
<keyword evidence="2" id="KW-1185">Reference proteome</keyword>
<proteinExistence type="predicted"/>
<dbReference type="Gene3D" id="3.90.660.50">
    <property type="match status" value="1"/>
</dbReference>
<reference evidence="1 2" key="1">
    <citation type="submission" date="2021-03" db="EMBL/GenBank/DDBJ databases">
        <title>Sequencing the genomes of 1000 actinobacteria strains.</title>
        <authorList>
            <person name="Klenk H.-P."/>
        </authorList>
    </citation>
    <scope>NUCLEOTIDE SEQUENCE [LARGE SCALE GENOMIC DNA]</scope>
    <source>
        <strain evidence="1 2">DSM 24221</strain>
    </source>
</reference>
<dbReference type="Proteomes" id="UP001519362">
    <property type="component" value="Unassembled WGS sequence"/>
</dbReference>
<dbReference type="PRINTS" id="PR00411">
    <property type="entry name" value="PNDRDTASEI"/>
</dbReference>
<dbReference type="InterPro" id="IPR036188">
    <property type="entry name" value="FAD/NAD-bd_sf"/>
</dbReference>
<evidence type="ECO:0000313" key="2">
    <source>
        <dbReference type="Proteomes" id="UP001519362"/>
    </source>
</evidence>
<dbReference type="PANTHER" id="PTHR10668">
    <property type="entry name" value="PHYTOENE DEHYDROGENASE"/>
    <property type="match status" value="1"/>
</dbReference>
<dbReference type="SUPFAM" id="SSF51905">
    <property type="entry name" value="FAD/NAD(P)-binding domain"/>
    <property type="match status" value="1"/>
</dbReference>
<comment type="caution">
    <text evidence="1">The sequence shown here is derived from an EMBL/GenBank/DDBJ whole genome shotgun (WGS) entry which is preliminary data.</text>
</comment>
<dbReference type="RefSeq" id="WP_165136932.1">
    <property type="nucleotide sequence ID" value="NZ_CP049253.1"/>
</dbReference>
<dbReference type="Pfam" id="PF13450">
    <property type="entry name" value="NAD_binding_8"/>
    <property type="match status" value="1"/>
</dbReference>
<protein>
    <submittedName>
        <fullName evidence="1">Phytoene dehydrogenase-like protein</fullName>
    </submittedName>
</protein>
<sequence>MTTDVDAVVVGSGPNGLVAAVTLAEAGWKVLVLEAQNQAGGGMRTEELTLPGFRHDVCSAVHPMALASPAFRELELAREGLAFAQPRIPLGHPIAPGDTAYLRRDVVETAAGLGADGPLWKAVMGTFGSRWPQLARAIGNPLRPTPDLIALGATSVWPTTWLMRGLRDEHTRALLAGIAAHSINDLHQPATALIGVALGAFAHGVGWPVAIGGSQSIADALIARLRSLGGDVVTGHRVRNVDNLPSARAVLLSTTPRQALQLAGHRFAPRYAKTLSRFRYGPGVFKVDWALDAPVPWSDPELAGAGTVHIGGRGADVVRAEREVAQGRVPDEPFVLLSQPTDADPSRAPEGKHTLWAYCHVPHGSEVDMTDAIEQQIERFAPGFRDRIIGRHTMDPAAMEAHNANDIGGSIDGGLADLRQLLARPTASLTPWATSDERIFLASASTMPGPGVNGMAGRLAAQTVLKRLG</sequence>
<dbReference type="EMBL" id="JAGIOL010000001">
    <property type="protein sequence ID" value="MBP2436225.1"/>
    <property type="molecule type" value="Genomic_DNA"/>
</dbReference>
<gene>
    <name evidence="1" type="ORF">JOF34_000811</name>
</gene>